<evidence type="ECO:0000313" key="10">
    <source>
        <dbReference type="Proteomes" id="UP000192273"/>
    </source>
</evidence>
<evidence type="ECO:0000256" key="1">
    <source>
        <dbReference type="ARBA" id="ARBA00001070"/>
    </source>
</evidence>
<feature type="domain" description="Peptidase S9A N-terminal" evidence="8">
    <location>
        <begin position="60"/>
        <end position="467"/>
    </location>
</feature>
<evidence type="ECO:0000256" key="3">
    <source>
        <dbReference type="ARBA" id="ARBA00011897"/>
    </source>
</evidence>
<dbReference type="InterPro" id="IPR002470">
    <property type="entry name" value="Peptidase_S9A"/>
</dbReference>
<dbReference type="InterPro" id="IPR001375">
    <property type="entry name" value="Peptidase_S9_cat"/>
</dbReference>
<dbReference type="RefSeq" id="WP_237183468.1">
    <property type="nucleotide sequence ID" value="NZ_CP020474.1"/>
</dbReference>
<evidence type="ECO:0000259" key="7">
    <source>
        <dbReference type="Pfam" id="PF00326"/>
    </source>
</evidence>
<keyword evidence="5 9" id="KW-0378">Hydrolase</keyword>
<dbReference type="SUPFAM" id="SSF50993">
    <property type="entry name" value="Peptidase/esterase 'gauge' domain"/>
    <property type="match status" value="1"/>
</dbReference>
<evidence type="ECO:0000256" key="4">
    <source>
        <dbReference type="ARBA" id="ARBA00022670"/>
    </source>
</evidence>
<dbReference type="Proteomes" id="UP000192273">
    <property type="component" value="Chromosome"/>
</dbReference>
<evidence type="ECO:0000259" key="8">
    <source>
        <dbReference type="Pfam" id="PF02897"/>
    </source>
</evidence>
<dbReference type="PANTHER" id="PTHR42881:SF2">
    <property type="entry name" value="PROLYL ENDOPEPTIDASE"/>
    <property type="match status" value="1"/>
</dbReference>
<keyword evidence="4" id="KW-0645">Protease</keyword>
<organism evidence="9 10">
    <name type="scientific">Roseovarius mucosus</name>
    <dbReference type="NCBI Taxonomy" id="215743"/>
    <lineage>
        <taxon>Bacteria</taxon>
        <taxon>Pseudomonadati</taxon>
        <taxon>Pseudomonadota</taxon>
        <taxon>Alphaproteobacteria</taxon>
        <taxon>Rhodobacterales</taxon>
        <taxon>Roseobacteraceae</taxon>
        <taxon>Roseovarius</taxon>
    </lineage>
</organism>
<dbReference type="Pfam" id="PF02897">
    <property type="entry name" value="Peptidase_S9_N"/>
    <property type="match status" value="1"/>
</dbReference>
<protein>
    <recommendedName>
        <fullName evidence="3">prolyl oligopeptidase</fullName>
        <ecNumber evidence="3">3.4.21.26</ecNumber>
    </recommendedName>
</protein>
<dbReference type="GO" id="GO:0006508">
    <property type="term" value="P:proteolysis"/>
    <property type="evidence" value="ECO:0007669"/>
    <property type="project" value="UniProtKB-KW"/>
</dbReference>
<dbReference type="KEGG" id="rmm:ROSMUCSMR3_03312"/>
<dbReference type="Gene3D" id="3.40.50.1820">
    <property type="entry name" value="alpha/beta hydrolase"/>
    <property type="match status" value="1"/>
</dbReference>
<evidence type="ECO:0000256" key="2">
    <source>
        <dbReference type="ARBA" id="ARBA00005228"/>
    </source>
</evidence>
<dbReference type="InterPro" id="IPR002471">
    <property type="entry name" value="Pept_S9_AS"/>
</dbReference>
<dbReference type="PROSITE" id="PS00708">
    <property type="entry name" value="PRO_ENDOPEP_SER"/>
    <property type="match status" value="1"/>
</dbReference>
<dbReference type="EMBL" id="CP020474">
    <property type="protein sequence ID" value="ARE84774.1"/>
    <property type="molecule type" value="Genomic_DNA"/>
</dbReference>
<comment type="similarity">
    <text evidence="2">Belongs to the peptidase S9A family.</text>
</comment>
<comment type="catalytic activity">
    <reaction evidence="1">
        <text>Hydrolysis of Pro-|-Xaa &gt;&gt; Ala-|-Xaa in oligopeptides.</text>
        <dbReference type="EC" id="3.4.21.26"/>
    </reaction>
</comment>
<dbReference type="AlphaFoldDB" id="A0A1V0RSN7"/>
<dbReference type="EC" id="3.4.21.26" evidence="3"/>
<dbReference type="Gene3D" id="2.130.10.120">
    <property type="entry name" value="Prolyl oligopeptidase, N-terminal domain"/>
    <property type="match status" value="1"/>
</dbReference>
<proteinExistence type="inferred from homology"/>
<feature type="domain" description="Peptidase S9 prolyl oligopeptidase catalytic" evidence="7">
    <location>
        <begin position="522"/>
        <end position="736"/>
    </location>
</feature>
<dbReference type="FunFam" id="3.40.50.1820:FF:000005">
    <property type="entry name" value="Prolyl endopeptidase"/>
    <property type="match status" value="1"/>
</dbReference>
<name>A0A1V0RSN7_9RHOB</name>
<dbReference type="PRINTS" id="PR00862">
    <property type="entry name" value="PROLIGOPTASE"/>
</dbReference>
<dbReference type="Pfam" id="PF00326">
    <property type="entry name" value="Peptidase_S9"/>
    <property type="match status" value="1"/>
</dbReference>
<dbReference type="GO" id="GO:0004252">
    <property type="term" value="F:serine-type endopeptidase activity"/>
    <property type="evidence" value="ECO:0007669"/>
    <property type="project" value="UniProtKB-EC"/>
</dbReference>
<reference evidence="9 10" key="1">
    <citation type="submission" date="2017-03" db="EMBL/GenBank/DDBJ databases">
        <title>Genome Sequence of Roseovarius mucosus strain SMR3 Isolated from a culture of the Diatom Skeletonema marinoi.</title>
        <authorList>
            <person name="Topel M."/>
            <person name="Pinder M."/>
            <person name="Johansson O.N."/>
            <person name="Kourtchenko O."/>
            <person name="Godhe A."/>
            <person name="Clarke A.K."/>
        </authorList>
    </citation>
    <scope>NUCLEOTIDE SEQUENCE [LARGE SCALE GENOMIC DNA]</scope>
    <source>
        <strain evidence="9 10">SMR3</strain>
    </source>
</reference>
<dbReference type="PANTHER" id="PTHR42881">
    <property type="entry name" value="PROLYL ENDOPEPTIDASE"/>
    <property type="match status" value="1"/>
</dbReference>
<dbReference type="SUPFAM" id="SSF53474">
    <property type="entry name" value="alpha/beta-Hydrolases"/>
    <property type="match status" value="1"/>
</dbReference>
<evidence type="ECO:0000256" key="5">
    <source>
        <dbReference type="ARBA" id="ARBA00022801"/>
    </source>
</evidence>
<evidence type="ECO:0000256" key="6">
    <source>
        <dbReference type="ARBA" id="ARBA00022825"/>
    </source>
</evidence>
<evidence type="ECO:0000313" key="9">
    <source>
        <dbReference type="EMBL" id="ARE84774.1"/>
    </source>
</evidence>
<dbReference type="GO" id="GO:0070012">
    <property type="term" value="F:oligopeptidase activity"/>
    <property type="evidence" value="ECO:0007669"/>
    <property type="project" value="TreeGrafter"/>
</dbReference>
<accession>A0A1V0RSN7</accession>
<dbReference type="GO" id="GO:0005829">
    <property type="term" value="C:cytosol"/>
    <property type="evidence" value="ECO:0007669"/>
    <property type="project" value="TreeGrafter"/>
</dbReference>
<dbReference type="InterPro" id="IPR023302">
    <property type="entry name" value="Pept_S9A_N"/>
</dbReference>
<keyword evidence="10" id="KW-1185">Reference proteome</keyword>
<sequence>MTARSSRPAGRISIRRLRQEMSERQGRLSVTQHLLGAAATALLLFNAPAFAEDDMPMTYPDTRQTVTEEVHFGVTVADPFRWLENDPRQDAEVAQWIAAQNAVSAPYLEGLSGRDVFHRRLTAMFDHETLTPPVERGGLYFFTRNGGLDNQAQLLVREGADGANRILIDPNTWSEDGTVALAEWAASPDGAVVAFATQDSGSDWRTIRVINTSTGEILDDTVEWARFTTIAWHPDGSGFYYSRFPEPEAGAAFSAGVEGHAVYFHRLGSHQSEDRLIHAATAGQALLHSVDVTPDGRYLIVYTSALTGGVAVTVTDLSSADPAPDTIIESYDDRWLLLGNVGTKLFFATQKDAPRGRIVTMDLSEAQPEFSEMIPERPDAVLREGGSAMLGDRLLLSYTIDVQSQAELYNLDGTFEGTVPLPGPGSTGIVRGRPGANEAFFAFTSFDAPLTVLRLDVDANRTTVWAEPEIATDLDTLTVEPHFYTSQDGTRVPLFVVRRKDIDGPAPTMLNAYGGFAISMVPHFSPAAMAWVEQGGVYAVANIRGGGEYGQAWHHAGRRANKQNVFDDFIAAGEYLISQGITPADGLAIHGESNGGLLIGAVVNQRPDLFAAALPGVGVLDMLRFDRFTSGATWVEEFGSPAVKEEFQTLLSYSPLHTIREGARYPAILVTTADTDNRVVPAHSFKYTATLQAADIGNRPHLLRVETRAGHGTGKPTNMVIAEFSDMWAFAAHWTGLEVSPGCRCNHLPSSTK</sequence>
<gene>
    <name evidence="9" type="primary">f1pep1</name>
    <name evidence="9" type="ORF">ROSMUCSMR3_03312</name>
</gene>
<dbReference type="InterPro" id="IPR051167">
    <property type="entry name" value="Prolyl_oligopep/macrocyclase"/>
</dbReference>
<dbReference type="InterPro" id="IPR029058">
    <property type="entry name" value="AB_hydrolase_fold"/>
</dbReference>
<keyword evidence="6" id="KW-0720">Serine protease</keyword>